<keyword evidence="5" id="KW-1185">Reference proteome</keyword>
<reference evidence="3 5" key="3">
    <citation type="submission" date="2016-06" db="EMBL/GenBank/DDBJ databases">
        <authorList>
            <consortium name="Pathogen Informatics"/>
        </authorList>
    </citation>
    <scope>NUCLEOTIDE SEQUENCE [LARGE SCALE GENOMIC DNA]</scope>
</reference>
<reference evidence="2" key="2">
    <citation type="submission" date="2016-05" db="EMBL/GenBank/DDBJ databases">
        <authorList>
            <person name="Lavstsen T."/>
            <person name="Jespersen J.S."/>
        </authorList>
    </citation>
    <scope>NUCLEOTIDE SEQUENCE [LARGE SCALE GENOMIC DNA]</scope>
</reference>
<dbReference type="GeneID" id="39870253"/>
<accession>A0A1A8W7D7</accession>
<dbReference type="Proteomes" id="UP000219813">
    <property type="component" value="Chromosome 12"/>
</dbReference>
<dbReference type="InterPro" id="IPR029063">
    <property type="entry name" value="SAM-dependent_MTases_sf"/>
</dbReference>
<evidence type="ECO:0000313" key="4">
    <source>
        <dbReference type="Proteomes" id="UP000078597"/>
    </source>
</evidence>
<dbReference type="EMBL" id="FLQW01001122">
    <property type="protein sequence ID" value="SBS87899.1"/>
    <property type="molecule type" value="Genomic_DNA"/>
</dbReference>
<evidence type="ECO:0000313" key="2">
    <source>
        <dbReference type="EMBL" id="SBS87899.1"/>
    </source>
</evidence>
<feature type="region of interest" description="Disordered" evidence="1">
    <location>
        <begin position="305"/>
        <end position="353"/>
    </location>
</feature>
<dbReference type="EMBL" id="LT594633">
    <property type="protein sequence ID" value="SCO93668.1"/>
    <property type="molecule type" value="Genomic_DNA"/>
</dbReference>
<proteinExistence type="predicted"/>
<evidence type="ECO:0000256" key="1">
    <source>
        <dbReference type="SAM" id="MobiDB-lite"/>
    </source>
</evidence>
<dbReference type="KEGG" id="pmal:PMUG01_12026100"/>
<dbReference type="VEuPathDB" id="PlasmoDB:PmUG01_12026100"/>
<dbReference type="Gene3D" id="3.40.50.150">
    <property type="entry name" value="Vaccinia Virus protein VP39"/>
    <property type="match status" value="1"/>
</dbReference>
<sequence length="726" mass="83234">MDTSGERDYVLERSNKIESIEINKKKKYSNLVSLLKKDKDHFSDNMLIEQKGQDIFKELPTIIGEESFCELRKRTNCSSNMKEIPDDMMRMTMMLHNMYNKTSSEATEDLTESSKYLKTYSSKKRVYTPSKFENHSIFNVENYQNDENDGSINKASMYSTPKKRYYSNKRKMNNKDDVDVDVDVDDDDDNTINTSANKIKRRKRKKKKKKNIYDELLIHSHTPLREERKYNLEELSDYEKIETADKWVMNKSHVNELPEHIKSEYVSYLCSPLKRSERLIKSKINKMLNANVESLKKETLGEMKEVRSNSGGNGNGSGNNNIVGNSNSGISESNNDRKNSGSSGTEGGGEGYQIMECDFKPEEEEKCWDDYYTQSNDKVRPFTGISTELAVNIISELLKSKVKKIKIENKELFSPITENDTIMEIGHGNHPLAVQMFEKWGTVGRYVGVEFSGLASKEALKCEKLKNLFLKRKVEFIKVLSMKYYKEDNTLDGIVTQSNISPPNTKTDFIKSYSFKYIFAKSTLDYITCRMDNIGNSCDWEEDLQISPSVVEMFNSLSDSLQSSGCKSSNSNGNNSNSSNGNNFNSCGNNSNSNSNSNSSNSNGKNNSCIIFVEPSNSSKFRDHVLTIFKVIYTATFKYNSSSKFLRLCKITNNIKACGYMIEKRNEVYQSFEQIRHEFLKLILKSSATKNLDEVDWYLPTTAPKKWLSNSPNDIEYLVKLDRSRL</sequence>
<gene>
    <name evidence="3" type="primary">PmUG01_12026100</name>
    <name evidence="2" type="ORF">PMALA_020930</name>
    <name evidence="3" type="ORF">PMUG01_12026100</name>
</gene>
<feature type="compositionally biased region" description="Low complexity" evidence="1">
    <location>
        <begin position="318"/>
        <end position="333"/>
    </location>
</feature>
<organism evidence="2 4">
    <name type="scientific">Plasmodium malariae</name>
    <dbReference type="NCBI Taxonomy" id="5858"/>
    <lineage>
        <taxon>Eukaryota</taxon>
        <taxon>Sar</taxon>
        <taxon>Alveolata</taxon>
        <taxon>Apicomplexa</taxon>
        <taxon>Aconoidasida</taxon>
        <taxon>Haemosporida</taxon>
        <taxon>Plasmodiidae</taxon>
        <taxon>Plasmodium</taxon>
        <taxon>Plasmodium (Plasmodium)</taxon>
    </lineage>
</organism>
<evidence type="ECO:0000313" key="5">
    <source>
        <dbReference type="Proteomes" id="UP000219813"/>
    </source>
</evidence>
<evidence type="ECO:0000313" key="3">
    <source>
        <dbReference type="EMBL" id="SCO93668.1"/>
    </source>
</evidence>
<feature type="region of interest" description="Disordered" evidence="1">
    <location>
        <begin position="565"/>
        <end position="603"/>
    </location>
</feature>
<dbReference type="OMA" id="WDDYYTQ"/>
<name>A0A1A8W7D7_PLAMA</name>
<dbReference type="Proteomes" id="UP000078597">
    <property type="component" value="Unassembled WGS sequence"/>
</dbReference>
<dbReference type="RefSeq" id="XP_028862950.1">
    <property type="nucleotide sequence ID" value="XM_029006463.1"/>
</dbReference>
<reference evidence="4" key="1">
    <citation type="submission" date="2016-05" db="EMBL/GenBank/DDBJ databases">
        <authorList>
            <person name="Naeem Raeece"/>
        </authorList>
    </citation>
    <scope>NUCLEOTIDE SEQUENCE [LARGE SCALE GENOMIC DNA]</scope>
</reference>
<protein>
    <submittedName>
        <fullName evidence="2">Uncharacterized protein</fullName>
    </submittedName>
</protein>
<dbReference type="OrthoDB" id="390891at2759"/>
<dbReference type="AlphaFoldDB" id="A0A1A8W7D7"/>